<feature type="region of interest" description="Disordered" evidence="1">
    <location>
        <begin position="16"/>
        <end position="80"/>
    </location>
</feature>
<organism evidence="3 4">
    <name type="scientific">Microvirga tunisiensis</name>
    <dbReference type="NCBI Taxonomy" id="2108360"/>
    <lineage>
        <taxon>Bacteria</taxon>
        <taxon>Pseudomonadati</taxon>
        <taxon>Pseudomonadota</taxon>
        <taxon>Alphaproteobacteria</taxon>
        <taxon>Hyphomicrobiales</taxon>
        <taxon>Methylobacteriaceae</taxon>
        <taxon>Microvirga</taxon>
    </lineage>
</organism>
<dbReference type="EMBL" id="VOSK01000001">
    <property type="protein sequence ID" value="MPR23794.1"/>
    <property type="molecule type" value="Genomic_DNA"/>
</dbReference>
<accession>A0A5N7MCH0</accession>
<reference evidence="3 4" key="1">
    <citation type="journal article" date="2019" name="Syst. Appl. Microbiol.">
        <title>Microvirga tunisiensis sp. nov., a root nodule symbiotic bacterium isolated from Lupinus micranthus and L. luteus grown in Northern Tunisia.</title>
        <authorList>
            <person name="Msaddak A."/>
            <person name="Rejili M."/>
            <person name="Duran D."/>
            <person name="Mars M."/>
            <person name="Palacios J.M."/>
            <person name="Ruiz-Argueso T."/>
            <person name="Rey L."/>
            <person name="Imperial J."/>
        </authorList>
    </citation>
    <scope>NUCLEOTIDE SEQUENCE [LARGE SCALE GENOMIC DNA]</scope>
    <source>
        <strain evidence="3 4">Lmie10</strain>
    </source>
</reference>
<feature type="compositionally biased region" description="Basic and acidic residues" evidence="1">
    <location>
        <begin position="45"/>
        <end position="62"/>
    </location>
</feature>
<evidence type="ECO:0000256" key="2">
    <source>
        <dbReference type="SAM" id="SignalP"/>
    </source>
</evidence>
<evidence type="ECO:0000313" key="4">
    <source>
        <dbReference type="Proteomes" id="UP000403266"/>
    </source>
</evidence>
<dbReference type="Proteomes" id="UP000403266">
    <property type="component" value="Unassembled WGS sequence"/>
</dbReference>
<sequence>MSRLVVAFALALAATTATAQEAPSSPSQAPAATSTNGTQPFLFDGRMKGDGAQRREQVDNRHPNAGTIIVQPKESQPERK</sequence>
<proteinExistence type="predicted"/>
<dbReference type="AlphaFoldDB" id="A0A5N7MCH0"/>
<gene>
    <name evidence="3" type="ORF">FS320_00810</name>
</gene>
<name>A0A5N7MCH0_9HYPH</name>
<comment type="caution">
    <text evidence="3">The sequence shown here is derived from an EMBL/GenBank/DDBJ whole genome shotgun (WGS) entry which is preliminary data.</text>
</comment>
<evidence type="ECO:0000313" key="3">
    <source>
        <dbReference type="EMBL" id="MPR23794.1"/>
    </source>
</evidence>
<feature type="chain" id="PRO_5030135273" evidence="2">
    <location>
        <begin position="20"/>
        <end position="80"/>
    </location>
</feature>
<keyword evidence="4" id="KW-1185">Reference proteome</keyword>
<dbReference type="OrthoDB" id="8255175at2"/>
<feature type="signal peptide" evidence="2">
    <location>
        <begin position="1"/>
        <end position="19"/>
    </location>
</feature>
<keyword evidence="2" id="KW-0732">Signal</keyword>
<protein>
    <submittedName>
        <fullName evidence="3">Uncharacterized protein</fullName>
    </submittedName>
</protein>
<dbReference type="RefSeq" id="WP_152708692.1">
    <property type="nucleotide sequence ID" value="NZ_VOSJ01000001.1"/>
</dbReference>
<feature type="compositionally biased region" description="Low complexity" evidence="1">
    <location>
        <begin position="16"/>
        <end position="35"/>
    </location>
</feature>
<evidence type="ECO:0000256" key="1">
    <source>
        <dbReference type="SAM" id="MobiDB-lite"/>
    </source>
</evidence>